<name>A0ABS2NJE4_9BACI</name>
<sequence length="282" mass="31184">MTNAKENHGVGAFFKKLIQKIMAADLPGLAAQLSYFFLLSLFPLLIFLVSLLPYLPFSQEDILNVIRGFAPGETITLIEGTLEEILENRNGGILSFSIIATIWSASNGMNAIVKSFNRAYQVEETRSFIVMRLMSIALTIAMIFVFVIALLLPVFGKQIGVFLFSQAGFSEQFLAIWNGLRFTISPIILFIVFVGLYFFAPSKKIKCLSAFPGAVFATFGWVFVSLAFSYYVSNFGNYSATYGSIGGIIVLMIWFYLSGIILMIGGQINAIVHIKDDDGDCK</sequence>
<feature type="transmembrane region" description="Helical" evidence="6">
    <location>
        <begin position="211"/>
        <end position="232"/>
    </location>
</feature>
<dbReference type="Proteomes" id="UP001646157">
    <property type="component" value="Unassembled WGS sequence"/>
</dbReference>
<feature type="transmembrane region" description="Helical" evidence="6">
    <location>
        <begin position="93"/>
        <end position="113"/>
    </location>
</feature>
<feature type="transmembrane region" description="Helical" evidence="6">
    <location>
        <begin position="175"/>
        <end position="199"/>
    </location>
</feature>
<feature type="transmembrane region" description="Helical" evidence="6">
    <location>
        <begin position="244"/>
        <end position="265"/>
    </location>
</feature>
<proteinExistence type="predicted"/>
<keyword evidence="2" id="KW-1003">Cell membrane</keyword>
<keyword evidence="3 6" id="KW-0812">Transmembrane</keyword>
<dbReference type="EMBL" id="JAFBDZ010000006">
    <property type="protein sequence ID" value="MBM7587986.1"/>
    <property type="molecule type" value="Genomic_DNA"/>
</dbReference>
<dbReference type="PIRSF" id="PIRSF035875">
    <property type="entry name" value="RNase_BN"/>
    <property type="match status" value="1"/>
</dbReference>
<dbReference type="NCBIfam" id="TIGR00765">
    <property type="entry name" value="yihY_not_rbn"/>
    <property type="match status" value="1"/>
</dbReference>
<feature type="transmembrane region" description="Helical" evidence="6">
    <location>
        <begin position="35"/>
        <end position="55"/>
    </location>
</feature>
<protein>
    <submittedName>
        <fullName evidence="7">Membrane protein</fullName>
    </submittedName>
</protein>
<keyword evidence="5 6" id="KW-0472">Membrane</keyword>
<evidence type="ECO:0000256" key="1">
    <source>
        <dbReference type="ARBA" id="ARBA00004651"/>
    </source>
</evidence>
<feature type="transmembrane region" description="Helical" evidence="6">
    <location>
        <begin position="133"/>
        <end position="155"/>
    </location>
</feature>
<evidence type="ECO:0000256" key="4">
    <source>
        <dbReference type="ARBA" id="ARBA00022989"/>
    </source>
</evidence>
<evidence type="ECO:0000256" key="2">
    <source>
        <dbReference type="ARBA" id="ARBA00022475"/>
    </source>
</evidence>
<organism evidence="7 8">
    <name type="scientific">Rossellomorea pakistanensis</name>
    <dbReference type="NCBI Taxonomy" id="992288"/>
    <lineage>
        <taxon>Bacteria</taxon>
        <taxon>Bacillati</taxon>
        <taxon>Bacillota</taxon>
        <taxon>Bacilli</taxon>
        <taxon>Bacillales</taxon>
        <taxon>Bacillaceae</taxon>
        <taxon>Rossellomorea</taxon>
    </lineage>
</organism>
<dbReference type="PANTHER" id="PTHR30213">
    <property type="entry name" value="INNER MEMBRANE PROTEIN YHJD"/>
    <property type="match status" value="1"/>
</dbReference>
<accession>A0ABS2NJE4</accession>
<dbReference type="PANTHER" id="PTHR30213:SF0">
    <property type="entry name" value="UPF0761 MEMBRANE PROTEIN YIHY"/>
    <property type="match status" value="1"/>
</dbReference>
<evidence type="ECO:0000256" key="5">
    <source>
        <dbReference type="ARBA" id="ARBA00023136"/>
    </source>
</evidence>
<gene>
    <name evidence="7" type="ORF">JOC86_004561</name>
</gene>
<evidence type="ECO:0000313" key="7">
    <source>
        <dbReference type="EMBL" id="MBM7587986.1"/>
    </source>
</evidence>
<keyword evidence="8" id="KW-1185">Reference proteome</keyword>
<dbReference type="RefSeq" id="WP_205175283.1">
    <property type="nucleotide sequence ID" value="NZ_JAFBDZ010000006.1"/>
</dbReference>
<evidence type="ECO:0000313" key="8">
    <source>
        <dbReference type="Proteomes" id="UP001646157"/>
    </source>
</evidence>
<evidence type="ECO:0000256" key="6">
    <source>
        <dbReference type="SAM" id="Phobius"/>
    </source>
</evidence>
<evidence type="ECO:0000256" key="3">
    <source>
        <dbReference type="ARBA" id="ARBA00022692"/>
    </source>
</evidence>
<comment type="caution">
    <text evidence="7">The sequence shown here is derived from an EMBL/GenBank/DDBJ whole genome shotgun (WGS) entry which is preliminary data.</text>
</comment>
<keyword evidence="4 6" id="KW-1133">Transmembrane helix</keyword>
<dbReference type="Pfam" id="PF03631">
    <property type="entry name" value="Virul_fac_BrkB"/>
    <property type="match status" value="1"/>
</dbReference>
<reference evidence="7 8" key="1">
    <citation type="submission" date="2021-01" db="EMBL/GenBank/DDBJ databases">
        <title>Genomic Encyclopedia of Type Strains, Phase IV (KMG-IV): sequencing the most valuable type-strain genomes for metagenomic binning, comparative biology and taxonomic classification.</title>
        <authorList>
            <person name="Goeker M."/>
        </authorList>
    </citation>
    <scope>NUCLEOTIDE SEQUENCE [LARGE SCALE GENOMIC DNA]</scope>
    <source>
        <strain evidence="7 8">DSM 24834</strain>
    </source>
</reference>
<comment type="subcellular location">
    <subcellularLocation>
        <location evidence="1">Cell membrane</location>
        <topology evidence="1">Multi-pass membrane protein</topology>
    </subcellularLocation>
</comment>
<dbReference type="InterPro" id="IPR017039">
    <property type="entry name" value="Virul_fac_BrkB"/>
</dbReference>